<name>A0A8E0VCS9_9TREM</name>
<dbReference type="Gene3D" id="3.30.70.360">
    <property type="match status" value="1"/>
</dbReference>
<evidence type="ECO:0000313" key="6">
    <source>
        <dbReference type="Proteomes" id="UP000728185"/>
    </source>
</evidence>
<dbReference type="OrthoDB" id="7832001at2759"/>
<dbReference type="GO" id="GO:0046872">
    <property type="term" value="F:metal ion binding"/>
    <property type="evidence" value="ECO:0007669"/>
    <property type="project" value="UniProtKB-KW"/>
</dbReference>
<evidence type="ECO:0000256" key="2">
    <source>
        <dbReference type="ARBA" id="ARBA00022723"/>
    </source>
</evidence>
<evidence type="ECO:0000256" key="1">
    <source>
        <dbReference type="ARBA" id="ARBA00022670"/>
    </source>
</evidence>
<organism evidence="5 6">
    <name type="scientific">Fasciolopsis buskii</name>
    <dbReference type="NCBI Taxonomy" id="27845"/>
    <lineage>
        <taxon>Eukaryota</taxon>
        <taxon>Metazoa</taxon>
        <taxon>Spiralia</taxon>
        <taxon>Lophotrochozoa</taxon>
        <taxon>Platyhelminthes</taxon>
        <taxon>Trematoda</taxon>
        <taxon>Digenea</taxon>
        <taxon>Plagiorchiida</taxon>
        <taxon>Echinostomata</taxon>
        <taxon>Echinostomatoidea</taxon>
        <taxon>Fasciolidae</taxon>
        <taxon>Fasciolopsis</taxon>
    </lineage>
</organism>
<protein>
    <submittedName>
        <fullName evidence="5">Cytosolic non-specific dipeptidase</fullName>
    </submittedName>
</protein>
<keyword evidence="3" id="KW-0378">Hydrolase</keyword>
<dbReference type="Gene3D" id="3.40.630.10">
    <property type="entry name" value="Zn peptidases"/>
    <property type="match status" value="1"/>
</dbReference>
<dbReference type="Proteomes" id="UP000728185">
    <property type="component" value="Unassembled WGS sequence"/>
</dbReference>
<dbReference type="GO" id="GO:0008233">
    <property type="term" value="F:peptidase activity"/>
    <property type="evidence" value="ECO:0007669"/>
    <property type="project" value="UniProtKB-KW"/>
</dbReference>
<reference evidence="5" key="1">
    <citation type="submission" date="2019-05" db="EMBL/GenBank/DDBJ databases">
        <title>Annotation for the trematode Fasciolopsis buski.</title>
        <authorList>
            <person name="Choi Y.-J."/>
        </authorList>
    </citation>
    <scope>NUCLEOTIDE SEQUENCE</scope>
    <source>
        <strain evidence="5">HT</strain>
        <tissue evidence="5">Whole worm</tissue>
    </source>
</reference>
<evidence type="ECO:0000313" key="5">
    <source>
        <dbReference type="EMBL" id="KAA0184415.1"/>
    </source>
</evidence>
<proteinExistence type="predicted"/>
<evidence type="ECO:0000259" key="4">
    <source>
        <dbReference type="Pfam" id="PF07687"/>
    </source>
</evidence>
<dbReference type="InterPro" id="IPR011650">
    <property type="entry name" value="Peptidase_M20_dimer"/>
</dbReference>
<sequence length="509" mass="58136">MDRKVFTLFTFIEQMQKKYVERLRTFVAIPSISEQKDHRLDVVKALRWIAWRLKKIGADVRFRRIGKEIIYTGDHIPLEASDELELPDVVVGSLGSDVTKRTLLIYGHVDVKPVHENEQWSHDPFDLQVQGDYLFGRGVTDDKGPLLGWINAIEAFQKTNIKLPINFKFVIEGMEEVGSEGLHELLNELSLGFFKNVDYVAISDNYWLGQNTPCLTYGLRGVIYFYITVEGSNRVLHSGCHGGAVVEPLSDLISLLAALNDNQGRPLVPGIYEDIEDLDPEEIARFSKLDFQPHEYQSNIAAPGLQSYDKVDILRRRWCLPSISIHGIEHSFDKPGAPTLICKKVMGKFSVRVVPAQPPKKIAQKVKNYLEQLHKLRGSPNTLEIKVFRDGRPFLGDHNTINYQAATRAITRVWNQEPDLTRDGASIPVAIALEESTRKDVVLIPMGQSLDFQHESNERLSIRNYLNGIKVFAMYFFELAVSGCEDSEEEYIRQNKREQWRLKMVQPED</sequence>
<dbReference type="InterPro" id="IPR051458">
    <property type="entry name" value="Cyt/Met_Dipeptidase"/>
</dbReference>
<dbReference type="Pfam" id="PF01546">
    <property type="entry name" value="Peptidase_M20"/>
    <property type="match status" value="1"/>
</dbReference>
<dbReference type="AlphaFoldDB" id="A0A8E0VCS9"/>
<dbReference type="Pfam" id="PF07687">
    <property type="entry name" value="M20_dimer"/>
    <property type="match status" value="1"/>
</dbReference>
<dbReference type="InterPro" id="IPR002933">
    <property type="entry name" value="Peptidase_M20"/>
</dbReference>
<dbReference type="PANTHER" id="PTHR43270">
    <property type="entry name" value="BETA-ALA-HIS DIPEPTIDASE"/>
    <property type="match status" value="1"/>
</dbReference>
<gene>
    <name evidence="5" type="ORF">FBUS_06326</name>
</gene>
<accession>A0A8E0VCS9</accession>
<comment type="caution">
    <text evidence="5">The sequence shown here is derived from an EMBL/GenBank/DDBJ whole genome shotgun (WGS) entry which is preliminary data.</text>
</comment>
<dbReference type="GO" id="GO:0006508">
    <property type="term" value="P:proteolysis"/>
    <property type="evidence" value="ECO:0007669"/>
    <property type="project" value="UniProtKB-KW"/>
</dbReference>
<dbReference type="EMBL" id="LUCM01011127">
    <property type="protein sequence ID" value="KAA0184415.1"/>
    <property type="molecule type" value="Genomic_DNA"/>
</dbReference>
<keyword evidence="6" id="KW-1185">Reference proteome</keyword>
<feature type="domain" description="Peptidase M20 dimerisation" evidence="4">
    <location>
        <begin position="217"/>
        <end position="374"/>
    </location>
</feature>
<evidence type="ECO:0000256" key="3">
    <source>
        <dbReference type="ARBA" id="ARBA00022801"/>
    </source>
</evidence>
<dbReference type="PANTHER" id="PTHR43270:SF4">
    <property type="entry name" value="CARNOSINE DIPEPTIDASE 2, ISOFORM A"/>
    <property type="match status" value="1"/>
</dbReference>
<dbReference type="SUPFAM" id="SSF53187">
    <property type="entry name" value="Zn-dependent exopeptidases"/>
    <property type="match status" value="1"/>
</dbReference>
<keyword evidence="1" id="KW-0645">Protease</keyword>
<keyword evidence="2" id="KW-0479">Metal-binding</keyword>